<evidence type="ECO:0000313" key="3">
    <source>
        <dbReference type="WBParaSite" id="TCNE_0000446201-mRNA-1"/>
    </source>
</evidence>
<accession>A0A183U7J2</accession>
<protein>
    <submittedName>
        <fullName evidence="3">EB domain-containing protein</fullName>
    </submittedName>
</protein>
<evidence type="ECO:0000313" key="2">
    <source>
        <dbReference type="Proteomes" id="UP000050794"/>
    </source>
</evidence>
<sequence>MYILAERGESCARGERCSTGLICEEGICKCIAYASDGTLTNCALDATVCEGGTYCLNNVCVCPPGTSLIHGSCSSPSSDYASLDGTGDHMNLAPGSVGSIFSSVGEVNSAQSSDFSPVGNVNGAPGEISSSFPITMRLARGPVMSNFGFSGDNNAVPALTHFFPGSSDTNSITHFSGYGDANSISGFARRSAFDGVSTMGGNPGFLSFGNSRMGKNWFFAYAKLLTMNSLHLLKYLVY</sequence>
<dbReference type="AlphaFoldDB" id="A0A183U7J2"/>
<reference evidence="1 2" key="2">
    <citation type="submission" date="2018-11" db="EMBL/GenBank/DDBJ databases">
        <authorList>
            <consortium name="Pathogen Informatics"/>
        </authorList>
    </citation>
    <scope>NUCLEOTIDE SEQUENCE [LARGE SCALE GENOMIC DNA]</scope>
</reference>
<dbReference type="Proteomes" id="UP000050794">
    <property type="component" value="Unassembled WGS sequence"/>
</dbReference>
<organism evidence="2 3">
    <name type="scientific">Toxocara canis</name>
    <name type="common">Canine roundworm</name>
    <dbReference type="NCBI Taxonomy" id="6265"/>
    <lineage>
        <taxon>Eukaryota</taxon>
        <taxon>Metazoa</taxon>
        <taxon>Ecdysozoa</taxon>
        <taxon>Nematoda</taxon>
        <taxon>Chromadorea</taxon>
        <taxon>Rhabditida</taxon>
        <taxon>Spirurina</taxon>
        <taxon>Ascaridomorpha</taxon>
        <taxon>Ascaridoidea</taxon>
        <taxon>Toxocaridae</taxon>
        <taxon>Toxocara</taxon>
    </lineage>
</organism>
<name>A0A183U7J2_TOXCA</name>
<keyword evidence="2" id="KW-1185">Reference proteome</keyword>
<proteinExistence type="predicted"/>
<gene>
    <name evidence="1" type="ORF">TCNE_LOCUS4461</name>
</gene>
<dbReference type="EMBL" id="UYWY01007629">
    <property type="protein sequence ID" value="VDM30178.1"/>
    <property type="molecule type" value="Genomic_DNA"/>
</dbReference>
<dbReference type="WBParaSite" id="TCNE_0000446201-mRNA-1">
    <property type="protein sequence ID" value="TCNE_0000446201-mRNA-1"/>
    <property type="gene ID" value="TCNE_0000446201"/>
</dbReference>
<evidence type="ECO:0000313" key="1">
    <source>
        <dbReference type="EMBL" id="VDM30178.1"/>
    </source>
</evidence>
<reference evidence="3" key="1">
    <citation type="submission" date="2016-06" db="UniProtKB">
        <authorList>
            <consortium name="WormBaseParasite"/>
        </authorList>
    </citation>
    <scope>IDENTIFICATION</scope>
</reference>